<keyword evidence="2" id="KW-1185">Reference proteome</keyword>
<name>A0A4U1CDE6_9SPHI</name>
<sequence>MPMFNKFYDALYSQLCTALSLILSGHSDPVKRLSAAMAEIGKILSLLREKVLSIPFPSNEIEILFFKTIKPKFLAQKIFHFELYGLDMNSPVGTKDMLLAYYNIELAYIERFFSLHAAIYHYYRTRGREMDSMYFVRGVEIPLVLIPEMPEIDPLYSTSMDHLFAKFMAYELLQKEILKRIGLLDGSLVAVPALADLPDFGIKWTGKIVNLGELIYGLYYTGQFNNGNAQLAEIVTLFEQMFQVKIKDVHHTFGEIRERKVSSPTKFIDSMAASIRQRVDEDLKYKPVKSGF</sequence>
<protein>
    <recommendedName>
        <fullName evidence="3">RteC protein</fullName>
    </recommendedName>
</protein>
<evidence type="ECO:0000313" key="2">
    <source>
        <dbReference type="Proteomes" id="UP000307244"/>
    </source>
</evidence>
<dbReference type="Proteomes" id="UP000307244">
    <property type="component" value="Unassembled WGS sequence"/>
</dbReference>
<evidence type="ECO:0008006" key="3">
    <source>
        <dbReference type="Google" id="ProtNLM"/>
    </source>
</evidence>
<dbReference type="AlphaFoldDB" id="A0A4U1CDE6"/>
<dbReference type="OrthoDB" id="790983at2"/>
<evidence type="ECO:0000313" key="1">
    <source>
        <dbReference type="EMBL" id="TKC04224.1"/>
    </source>
</evidence>
<dbReference type="EMBL" id="SWBQ01000005">
    <property type="protein sequence ID" value="TKC04224.1"/>
    <property type="molecule type" value="Genomic_DNA"/>
</dbReference>
<dbReference type="InterPro" id="IPR018534">
    <property type="entry name" value="Tet_reg_excision_RteC"/>
</dbReference>
<reference evidence="1 2" key="1">
    <citation type="submission" date="2019-04" db="EMBL/GenBank/DDBJ databases">
        <title>Pedobacter sp. RP-3-15 sp. nov., isolated from Arctic soil.</title>
        <authorList>
            <person name="Dahal R.H."/>
            <person name="Kim D.-U."/>
        </authorList>
    </citation>
    <scope>NUCLEOTIDE SEQUENCE [LARGE SCALE GENOMIC DNA]</scope>
    <source>
        <strain evidence="1 2">RP-3-15</strain>
    </source>
</reference>
<organism evidence="1 2">
    <name type="scientific">Pedobacter frigoris</name>
    <dbReference type="NCBI Taxonomy" id="2571272"/>
    <lineage>
        <taxon>Bacteria</taxon>
        <taxon>Pseudomonadati</taxon>
        <taxon>Bacteroidota</taxon>
        <taxon>Sphingobacteriia</taxon>
        <taxon>Sphingobacteriales</taxon>
        <taxon>Sphingobacteriaceae</taxon>
        <taxon>Pedobacter</taxon>
    </lineage>
</organism>
<comment type="caution">
    <text evidence="1">The sequence shown here is derived from an EMBL/GenBank/DDBJ whole genome shotgun (WGS) entry which is preliminary data.</text>
</comment>
<accession>A0A4U1CDE6</accession>
<gene>
    <name evidence="1" type="ORF">FA047_16630</name>
</gene>
<dbReference type="Pfam" id="PF09357">
    <property type="entry name" value="RteC"/>
    <property type="match status" value="1"/>
</dbReference>
<proteinExistence type="predicted"/>